<dbReference type="Pfam" id="PF16483">
    <property type="entry name" value="Glyco_hydro_64"/>
    <property type="match status" value="1"/>
</dbReference>
<dbReference type="InterPro" id="IPR037398">
    <property type="entry name" value="Glyco_hydro_64_fam"/>
</dbReference>
<organism evidence="3 4">
    <name type="scientific">Planomonospora alba</name>
    <dbReference type="NCBI Taxonomy" id="161354"/>
    <lineage>
        <taxon>Bacteria</taxon>
        <taxon>Bacillati</taxon>
        <taxon>Actinomycetota</taxon>
        <taxon>Actinomycetes</taxon>
        <taxon>Streptosporangiales</taxon>
        <taxon>Streptosporangiaceae</taxon>
        <taxon>Planomonospora</taxon>
    </lineage>
</organism>
<evidence type="ECO:0000313" key="4">
    <source>
        <dbReference type="Proteomes" id="UP001500320"/>
    </source>
</evidence>
<reference evidence="4" key="1">
    <citation type="journal article" date="2019" name="Int. J. Syst. Evol. Microbiol.">
        <title>The Global Catalogue of Microorganisms (GCM) 10K type strain sequencing project: providing services to taxonomists for standard genome sequencing and annotation.</title>
        <authorList>
            <consortium name="The Broad Institute Genomics Platform"/>
            <consortium name="The Broad Institute Genome Sequencing Center for Infectious Disease"/>
            <person name="Wu L."/>
            <person name="Ma J."/>
        </authorList>
    </citation>
    <scope>NUCLEOTIDE SEQUENCE [LARGE SCALE GENOMIC DNA]</scope>
    <source>
        <strain evidence="4">JCM 9373</strain>
    </source>
</reference>
<dbReference type="GO" id="GO:0016787">
    <property type="term" value="F:hydrolase activity"/>
    <property type="evidence" value="ECO:0007669"/>
    <property type="project" value="UniProtKB-KW"/>
</dbReference>
<dbReference type="InterPro" id="IPR032477">
    <property type="entry name" value="Glyco_hydro_64"/>
</dbReference>
<dbReference type="InterPro" id="IPR037176">
    <property type="entry name" value="Osmotin/thaumatin-like_sf"/>
</dbReference>
<dbReference type="Gene3D" id="2.60.110.10">
    <property type="entry name" value="Thaumatin"/>
    <property type="match status" value="1"/>
</dbReference>
<dbReference type="RefSeq" id="WP_344865684.1">
    <property type="nucleotide sequence ID" value="NZ_BAAAUT010000074.1"/>
</dbReference>
<accession>A0ABP6P472</accession>
<evidence type="ECO:0000313" key="3">
    <source>
        <dbReference type="EMBL" id="GAA3162351.1"/>
    </source>
</evidence>
<dbReference type="PROSITE" id="PS52006">
    <property type="entry name" value="GH64"/>
    <property type="match status" value="1"/>
</dbReference>
<gene>
    <name evidence="3" type="ORF">GCM10010466_61640</name>
</gene>
<dbReference type="PANTHER" id="PTHR38165">
    <property type="match status" value="1"/>
</dbReference>
<evidence type="ECO:0000256" key="1">
    <source>
        <dbReference type="SAM" id="SignalP"/>
    </source>
</evidence>
<name>A0ABP6P472_9ACTN</name>
<keyword evidence="3" id="KW-0378">Hydrolase</keyword>
<dbReference type="Gene3D" id="3.30.920.50">
    <property type="entry name" value="Beta-1,3-glucanase, C-terminal domain"/>
    <property type="match status" value="1"/>
</dbReference>
<proteinExistence type="predicted"/>
<dbReference type="Proteomes" id="UP001500320">
    <property type="component" value="Unassembled WGS sequence"/>
</dbReference>
<feature type="chain" id="PRO_5046534087" evidence="1">
    <location>
        <begin position="30"/>
        <end position="408"/>
    </location>
</feature>
<sequence length="408" mass="43889">MRTARRTLRRLAAVAVSVPALLATAPAHASAPAPAAGVTARTAPSLLPLTVTNDSGRSEQTYVYVLGTNLSTGRLGYVNASGTFTPWPAGSIPPSPAPDAAIPGPARGAAKTLKLPLGMSGRVYVSFGTKLKFFLTPDGFVQPAPWAPGDPNRDILFDWTEFTYNPSGLWLNTTMVDMFSVPQAVEVTGADGTRKRTGDLVANGRERILDALRNQPGDWAKLIHRRADGTRLRVVSPHKGIETGVFSPTYMDGYIRDAWETYRNRTLTVAPFAHEPAKRFQGRTDASGVLHFTDTAGNRVASFPRPSTKDVFGCDGRLHAPNDQVVGPIARTLCAALHRSTLGHVHTQPATDPSTFYTRTVTDHYSRTLHAHSADGKAYGFAFDDVGGFESLVHDGSPRSAGITLTRF</sequence>
<dbReference type="InterPro" id="IPR042517">
    <property type="entry name" value="Glyco_hydro_64_N_2"/>
</dbReference>
<protein>
    <submittedName>
        <fullName evidence="3">Glycoside hydrolase family 64 protein</fullName>
    </submittedName>
</protein>
<dbReference type="PANTHER" id="PTHR38165:SF1">
    <property type="entry name" value="GLUCANASE B"/>
    <property type="match status" value="1"/>
</dbReference>
<keyword evidence="4" id="KW-1185">Reference proteome</keyword>
<evidence type="ECO:0000259" key="2">
    <source>
        <dbReference type="PROSITE" id="PS52006"/>
    </source>
</evidence>
<feature type="domain" description="GH64" evidence="2">
    <location>
        <begin position="44"/>
        <end position="407"/>
    </location>
</feature>
<keyword evidence="1" id="KW-0732">Signal</keyword>
<comment type="caution">
    <text evidence="3">The sequence shown here is derived from an EMBL/GenBank/DDBJ whole genome shotgun (WGS) entry which is preliminary data.</text>
</comment>
<feature type="signal peptide" evidence="1">
    <location>
        <begin position="1"/>
        <end position="29"/>
    </location>
</feature>
<dbReference type="EMBL" id="BAAAUT010000074">
    <property type="protein sequence ID" value="GAA3162351.1"/>
    <property type="molecule type" value="Genomic_DNA"/>
</dbReference>